<sequence length="94" mass="10509">MDFLVSHCLRQETGFCPALVLLDLNMPIMNGFEFLEAFRQQPPLQQAGVTIIVVSSSLQEEDNRRVANYGVAGFIEKPLTKEKLKAILSEANMP</sequence>
<dbReference type="AlphaFoldDB" id="A0A6C0GHW7"/>
<dbReference type="PANTHER" id="PTHR44520:SF2">
    <property type="entry name" value="RESPONSE REGULATOR RCP1"/>
    <property type="match status" value="1"/>
</dbReference>
<evidence type="ECO:0000313" key="3">
    <source>
        <dbReference type="EMBL" id="QHT67310.1"/>
    </source>
</evidence>
<dbReference type="EMBL" id="CP048222">
    <property type="protein sequence ID" value="QHT67310.1"/>
    <property type="molecule type" value="Genomic_DNA"/>
</dbReference>
<dbReference type="SUPFAM" id="SSF52172">
    <property type="entry name" value="CheY-like"/>
    <property type="match status" value="1"/>
</dbReference>
<dbReference type="Gene3D" id="3.40.50.2300">
    <property type="match status" value="1"/>
</dbReference>
<dbReference type="PROSITE" id="PS50110">
    <property type="entry name" value="RESPONSE_REGULATORY"/>
    <property type="match status" value="1"/>
</dbReference>
<evidence type="ECO:0000313" key="4">
    <source>
        <dbReference type="Proteomes" id="UP000480178"/>
    </source>
</evidence>
<feature type="domain" description="Response regulatory" evidence="2">
    <location>
        <begin position="1"/>
        <end position="92"/>
    </location>
</feature>
<dbReference type="Proteomes" id="UP000480178">
    <property type="component" value="Chromosome"/>
</dbReference>
<evidence type="ECO:0000259" key="2">
    <source>
        <dbReference type="PROSITE" id="PS50110"/>
    </source>
</evidence>
<dbReference type="Pfam" id="PF00072">
    <property type="entry name" value="Response_reg"/>
    <property type="match status" value="1"/>
</dbReference>
<reference evidence="3 4" key="1">
    <citation type="submission" date="2020-01" db="EMBL/GenBank/DDBJ databases">
        <authorList>
            <person name="Kim M.K."/>
        </authorList>
    </citation>
    <scope>NUCLEOTIDE SEQUENCE [LARGE SCALE GENOMIC DNA]</scope>
    <source>
        <strain evidence="3 4">172606-1</strain>
    </source>
</reference>
<dbReference type="KEGG" id="rhoz:GXP67_12030"/>
<dbReference type="InterPro" id="IPR052893">
    <property type="entry name" value="TCS_response_regulator"/>
</dbReference>
<keyword evidence="1" id="KW-0597">Phosphoprotein</keyword>
<organism evidence="3 4">
    <name type="scientific">Rhodocytophaga rosea</name>
    <dbReference type="NCBI Taxonomy" id="2704465"/>
    <lineage>
        <taxon>Bacteria</taxon>
        <taxon>Pseudomonadati</taxon>
        <taxon>Bacteroidota</taxon>
        <taxon>Cytophagia</taxon>
        <taxon>Cytophagales</taxon>
        <taxon>Rhodocytophagaceae</taxon>
        <taxon>Rhodocytophaga</taxon>
    </lineage>
</organism>
<gene>
    <name evidence="3" type="ORF">GXP67_12030</name>
</gene>
<keyword evidence="4" id="KW-1185">Reference proteome</keyword>
<proteinExistence type="predicted"/>
<evidence type="ECO:0000256" key="1">
    <source>
        <dbReference type="PROSITE-ProRule" id="PRU00169"/>
    </source>
</evidence>
<protein>
    <submittedName>
        <fullName evidence="3">Response regulator</fullName>
    </submittedName>
</protein>
<name>A0A6C0GHW7_9BACT</name>
<dbReference type="InterPro" id="IPR001789">
    <property type="entry name" value="Sig_transdc_resp-reg_receiver"/>
</dbReference>
<dbReference type="RefSeq" id="WP_162443348.1">
    <property type="nucleotide sequence ID" value="NZ_CP048222.1"/>
</dbReference>
<dbReference type="PANTHER" id="PTHR44520">
    <property type="entry name" value="RESPONSE REGULATOR RCP1-RELATED"/>
    <property type="match status" value="1"/>
</dbReference>
<accession>A0A6C0GHW7</accession>
<dbReference type="InterPro" id="IPR011006">
    <property type="entry name" value="CheY-like_superfamily"/>
</dbReference>
<dbReference type="GO" id="GO:0000160">
    <property type="term" value="P:phosphorelay signal transduction system"/>
    <property type="evidence" value="ECO:0007669"/>
    <property type="project" value="InterPro"/>
</dbReference>
<feature type="modified residue" description="4-aspartylphosphate" evidence="1">
    <location>
        <position position="23"/>
    </location>
</feature>